<evidence type="ECO:0000313" key="8">
    <source>
        <dbReference type="Proteomes" id="UP000199681"/>
    </source>
</evidence>
<dbReference type="InterPro" id="IPR009075">
    <property type="entry name" value="AcylCo_DH/oxidase_C"/>
</dbReference>
<evidence type="ECO:0000256" key="4">
    <source>
        <dbReference type="ARBA" id="ARBA00022827"/>
    </source>
</evidence>
<dbReference type="PANTHER" id="PTHR43884">
    <property type="entry name" value="ACYL-COA DEHYDROGENASE"/>
    <property type="match status" value="1"/>
</dbReference>
<evidence type="ECO:0000313" key="7">
    <source>
        <dbReference type="EMBL" id="SFH89756.1"/>
    </source>
</evidence>
<accession>A0ABY1EHT1</accession>
<keyword evidence="5" id="KW-0560">Oxidoreductase</keyword>
<keyword evidence="8" id="KW-1185">Reference proteome</keyword>
<dbReference type="InterPro" id="IPR009100">
    <property type="entry name" value="AcylCoA_DH/oxidase_NM_dom_sf"/>
</dbReference>
<evidence type="ECO:0000256" key="3">
    <source>
        <dbReference type="ARBA" id="ARBA00022630"/>
    </source>
</evidence>
<evidence type="ECO:0000256" key="1">
    <source>
        <dbReference type="ARBA" id="ARBA00001974"/>
    </source>
</evidence>
<dbReference type="Gene3D" id="2.40.110.10">
    <property type="entry name" value="Butyryl-CoA Dehydrogenase, subunit A, domain 2"/>
    <property type="match status" value="1"/>
</dbReference>
<dbReference type="InterPro" id="IPR036250">
    <property type="entry name" value="AcylCo_DH-like_C"/>
</dbReference>
<comment type="caution">
    <text evidence="7">The sequence shown here is derived from an EMBL/GenBank/DDBJ whole genome shotgun (WGS) entry which is preliminary data.</text>
</comment>
<dbReference type="InterPro" id="IPR046373">
    <property type="entry name" value="Acyl-CoA_Oxase/DH_mid-dom_sf"/>
</dbReference>
<dbReference type="InterPro" id="IPR037069">
    <property type="entry name" value="AcylCoA_DH/ox_N_sf"/>
</dbReference>
<evidence type="ECO:0000256" key="2">
    <source>
        <dbReference type="ARBA" id="ARBA00009347"/>
    </source>
</evidence>
<dbReference type="SUPFAM" id="SSF47203">
    <property type="entry name" value="Acyl-CoA dehydrogenase C-terminal domain-like"/>
    <property type="match status" value="1"/>
</dbReference>
<dbReference type="PANTHER" id="PTHR43884:SF25">
    <property type="entry name" value="ACYL-COA DEHYDROGENASE YDBM-RELATED"/>
    <property type="match status" value="1"/>
</dbReference>
<gene>
    <name evidence="7" type="ORF">SAMN05216274_12050</name>
</gene>
<sequence>MTEFLPALTLPETSPAAPVFVPSTEPVLSDQLLAGIRSRAAGYDRANAFFTEDLEVLVAAGYLRALVPVQFGGLGRTLQQTVREQTRLAAHAPATALAVNMHLVWTGVAASLNAQGDHSLDFVLEEAMRGEIFAFGVSEPGNDLVLFGSHTDALPQQDGGYRFTGTKVFTSLSPAWTRLGTLGLDSSAPADPAIVWAFLDRADAGIRSKDDWDTLGMRASQSQSTVLDGALARPDRVVRRLPIGPNGDPLIAGIFANFEILLSAVYTGIGQRALELAALGANRRTSLTNEGRTHAQDPVARWRIGDLVIAMDGIYPQIDALARAVDERLFAVGPAWFAQLSGLKYRATQNAKFVVDTAVQVAGGSAYAASSELARLYRDVLAGYFHPSDADSAHATAAASVLGPLDLPAS</sequence>
<proteinExistence type="inferred from homology"/>
<organism evidence="7 8">
    <name type="scientific">Cryobacterium levicorallinum</name>
    <dbReference type="NCBI Taxonomy" id="995038"/>
    <lineage>
        <taxon>Bacteria</taxon>
        <taxon>Bacillati</taxon>
        <taxon>Actinomycetota</taxon>
        <taxon>Actinomycetes</taxon>
        <taxon>Micrococcales</taxon>
        <taxon>Microbacteriaceae</taxon>
        <taxon>Cryobacterium</taxon>
    </lineage>
</organism>
<dbReference type="PIRSF" id="PIRSF016578">
    <property type="entry name" value="HsaA"/>
    <property type="match status" value="1"/>
</dbReference>
<protein>
    <submittedName>
        <fullName evidence="7">Acyl-CoA dehydrogenase</fullName>
    </submittedName>
</protein>
<comment type="similarity">
    <text evidence="2">Belongs to the acyl-CoA dehydrogenase family.</text>
</comment>
<evidence type="ECO:0000259" key="6">
    <source>
        <dbReference type="Pfam" id="PF00441"/>
    </source>
</evidence>
<dbReference type="Gene3D" id="1.20.140.10">
    <property type="entry name" value="Butyryl-CoA Dehydrogenase, subunit A, domain 3"/>
    <property type="match status" value="1"/>
</dbReference>
<dbReference type="Gene3D" id="1.10.540.10">
    <property type="entry name" value="Acyl-CoA dehydrogenase/oxidase, N-terminal domain"/>
    <property type="match status" value="1"/>
</dbReference>
<dbReference type="Pfam" id="PF00441">
    <property type="entry name" value="Acyl-CoA_dh_1"/>
    <property type="match status" value="1"/>
</dbReference>
<dbReference type="Proteomes" id="UP000199681">
    <property type="component" value="Unassembled WGS sequence"/>
</dbReference>
<dbReference type="EMBL" id="FOPW01000020">
    <property type="protein sequence ID" value="SFH89756.1"/>
    <property type="molecule type" value="Genomic_DNA"/>
</dbReference>
<name>A0ABY1EHT1_9MICO</name>
<keyword evidence="3" id="KW-0285">Flavoprotein</keyword>
<evidence type="ECO:0000256" key="5">
    <source>
        <dbReference type="ARBA" id="ARBA00023002"/>
    </source>
</evidence>
<dbReference type="SUPFAM" id="SSF56645">
    <property type="entry name" value="Acyl-CoA dehydrogenase NM domain-like"/>
    <property type="match status" value="1"/>
</dbReference>
<reference evidence="7 8" key="1">
    <citation type="submission" date="2016-10" db="EMBL/GenBank/DDBJ databases">
        <authorList>
            <person name="Varghese N."/>
            <person name="Submissions S."/>
        </authorList>
    </citation>
    <scope>NUCLEOTIDE SEQUENCE [LARGE SCALE GENOMIC DNA]</scope>
    <source>
        <strain evidence="7 8">GMCC 1.11211</strain>
    </source>
</reference>
<comment type="cofactor">
    <cofactor evidence="1">
        <name>FAD</name>
        <dbReference type="ChEBI" id="CHEBI:57692"/>
    </cofactor>
</comment>
<keyword evidence="4" id="KW-0274">FAD</keyword>
<feature type="domain" description="Acyl-CoA dehydrogenase/oxidase C-terminal" evidence="6">
    <location>
        <begin position="257"/>
        <end position="382"/>
    </location>
</feature>